<feature type="region of interest" description="Disordered" evidence="9">
    <location>
        <begin position="1524"/>
        <end position="1588"/>
    </location>
</feature>
<dbReference type="Gene3D" id="3.40.50.300">
    <property type="entry name" value="P-loop containing nucleotide triphosphate hydrolases"/>
    <property type="match status" value="2"/>
</dbReference>
<feature type="transmembrane region" description="Helical" evidence="10">
    <location>
        <begin position="1375"/>
        <end position="1391"/>
    </location>
</feature>
<keyword evidence="4 10" id="KW-0812">Transmembrane</keyword>
<comment type="subcellular location">
    <subcellularLocation>
        <location evidence="1">Membrane</location>
        <topology evidence="1">Multi-pass membrane protein</topology>
    </subcellularLocation>
</comment>
<feature type="compositionally biased region" description="Polar residues" evidence="9">
    <location>
        <begin position="49"/>
        <end position="62"/>
    </location>
</feature>
<sequence>MNLNPTGGNLMLNHDSSVTSGGVTSLDMAGRRASQAQFHDDNRDHSDSDASTIAATTEGSPRTQRHHHVDHKESHRTANDDIEATEETARREEAVHQLARKYTSQSHGSTANQNPFDAPAGSALDPNGDNFNARAWTKAMLNLQLEDEKTGPTRTAGVSFKNLNVHGFGADTDYQKSVGNVWLEGPGLFKRLRGDKGRKIDILQNLDGLVEAGEMLVVLGPPGSGCSTFLKTITGETHGFFVDEASNLNYQGVSPELMNRNYRGEAIYTAEVDVHFPAMTVGETLYFAAQARRPRNIPGGVSVKQYAEHQRDVIMALYGISHTINTRVGNDFLRGVSGGERKRVTIAEASLSRAPLQAWDNSTRGLDSANAIEFVKTLRMETEINGTTACVAIYQAPQAAYDFFDKALVLYEGRQIYFGRTTDAKQYFVNMGFECPARQTDADFLTSMTSALERVVRSGWEDRVPRTPDEFAQRWKDSAERAALLNQIEAYEQKYPLGGGHAQKFAESRKAQQARGQREKSPYTLSYMQQIKLCLWRGFVRLKADPSITLSQLIANSIMALIISSVFYNLPSSTSSFYLRSALLFFAILMNAFGSALEILTLYAQRPIVEKHSRYALYHPSAEAFASMLTDMPYKILNAITFNLVLYFMTNLRREPGNFFFFVLISFTLTLVMSMFFRSIAALSRSLVQALAPAAILILGLVMYTGFTIPPTYMLGWSKWIRYVNPVSYGFESLMINEFHERDFTCDQFVPNGPDYEGIGGLNQACMGTGSVPGQSYIKGDAYISLSFNYQASHKWRNFGILWVFCFGLMCVYLVATEYITAAKSKGEVLVFRRGHKIPKSSSTDDLEGAAAGRTVSTQYDNSGDKIAIIERQTAIFQWEDVCYDIKIKKEERRILDHVDGWVKPGTLTALMGVSGAGKTTLLDCLATRTTMGVITGEMLVDGRPRDDSFQRKTGYAQQQDLHLSTSTVREALTFSALLRQPAHVSRQEKTEYVEEVIKLLEMTEYADAVVGVPGEGLNVEQRKRLTIGVELAAKPALLLFLDEPTSGLDSQTSWAILDLLDKLKKNGQAILCTIHQPSAMLFQRFDRLLFLAKGGKTVYYGDVGENSKILVDYFVRNGGPPCPPSANPAEWMLEVIGAAPGSHTDIDWNQTWRNSAEYAEVKRHLAELKSERGQAEALQRTQSAQKREDKAAYREFAAPFGEQLWATTVRVFQQYWRTPSYIYSKTILCVSSGIFIGFSLYQMPNTQQGLQNQMFGIFMLLTIFGQLVQQIMPHFVTQRSLYEVRERPSKTYSWKAFMISNIVVELPWNSLMAVLIFFCWYYPIGLYRNAEPTDAVALRGFQLFLFVWMFLLFTSTFTHMVIAGVESAENGGNIANLMFSLCLIFCGVLAQPSDFPRFWIFMYRLSPFTYLVSGMLSVGLANSEVTCADRELIRFNPRSGEDCDTYMQPYRSQFGGYLVNETARENCEFCSIADTNVFLKSISSDYSQAWRNFGILWAYCIFNIIAALALYWLIRMPKPKKAKKGKTAVGGHKGAIKENFTDEPSRVGSSLGHNEKDTQEAPNDARRYASITGDTTPPKQEIVGEKV</sequence>
<dbReference type="InterPro" id="IPR034001">
    <property type="entry name" value="ABCG_PDR_1"/>
</dbReference>
<evidence type="ECO:0000256" key="8">
    <source>
        <dbReference type="ARBA" id="ARBA00023136"/>
    </source>
</evidence>
<feature type="transmembrane region" description="Helical" evidence="10">
    <location>
        <begin position="1344"/>
        <end position="1363"/>
    </location>
</feature>
<accession>A0A6A5Q9F4</accession>
<evidence type="ECO:0000313" key="12">
    <source>
        <dbReference type="EMBL" id="KAF1911346.1"/>
    </source>
</evidence>
<dbReference type="FunFam" id="3.40.50.300:FF:000881">
    <property type="entry name" value="ABC multidrug transporter A-1"/>
    <property type="match status" value="1"/>
</dbReference>
<evidence type="ECO:0000256" key="3">
    <source>
        <dbReference type="ARBA" id="ARBA00022448"/>
    </source>
</evidence>
<dbReference type="Pfam" id="PF06422">
    <property type="entry name" value="PDR_CDR"/>
    <property type="match status" value="2"/>
</dbReference>
<feature type="region of interest" description="Disordered" evidence="9">
    <location>
        <begin position="1"/>
        <end position="89"/>
    </location>
</feature>
<feature type="compositionally biased region" description="Basic and acidic residues" evidence="9">
    <location>
        <begin position="1554"/>
        <end position="1568"/>
    </location>
</feature>
<keyword evidence="3" id="KW-0813">Transport</keyword>
<evidence type="ECO:0000256" key="4">
    <source>
        <dbReference type="ARBA" id="ARBA00022692"/>
    </source>
</evidence>
<feature type="transmembrane region" description="Helical" evidence="10">
    <location>
        <begin position="1403"/>
        <end position="1422"/>
    </location>
</feature>
<dbReference type="EMBL" id="ML979144">
    <property type="protein sequence ID" value="KAF1911346.1"/>
    <property type="molecule type" value="Genomic_DNA"/>
</dbReference>
<dbReference type="FunFam" id="3.40.50.300:FF:000054">
    <property type="entry name" value="ABC multidrug transporter atrF"/>
    <property type="match status" value="1"/>
</dbReference>
<dbReference type="GO" id="GO:0016887">
    <property type="term" value="F:ATP hydrolysis activity"/>
    <property type="evidence" value="ECO:0007669"/>
    <property type="project" value="InterPro"/>
</dbReference>
<feature type="compositionally biased region" description="Basic and acidic residues" evidence="9">
    <location>
        <begin position="38"/>
        <end position="48"/>
    </location>
</feature>
<feature type="transmembrane region" description="Helical" evidence="10">
    <location>
        <begin position="550"/>
        <end position="570"/>
    </location>
</feature>
<keyword evidence="7 10" id="KW-1133">Transmembrane helix</keyword>
<feature type="compositionally biased region" description="Basic and acidic residues" evidence="9">
    <location>
        <begin position="70"/>
        <end position="79"/>
    </location>
</feature>
<dbReference type="GO" id="GO:0140359">
    <property type="term" value="F:ABC-type transporter activity"/>
    <property type="evidence" value="ECO:0007669"/>
    <property type="project" value="InterPro"/>
</dbReference>
<evidence type="ECO:0000256" key="1">
    <source>
        <dbReference type="ARBA" id="ARBA00004141"/>
    </source>
</evidence>
<feature type="transmembrane region" description="Helical" evidence="10">
    <location>
        <begin position="799"/>
        <end position="816"/>
    </location>
</feature>
<feature type="transmembrane region" description="Helical" evidence="10">
    <location>
        <begin position="659"/>
        <end position="681"/>
    </location>
</feature>
<dbReference type="InterPro" id="IPR034003">
    <property type="entry name" value="ABCG_PDR_2"/>
</dbReference>
<proteinExistence type="inferred from homology"/>
<comment type="similarity">
    <text evidence="2">Belongs to the ABC transporter superfamily. ABCG family. PDR (TC 3.A.1.205) subfamily.</text>
</comment>
<evidence type="ECO:0000256" key="6">
    <source>
        <dbReference type="ARBA" id="ARBA00022840"/>
    </source>
</evidence>
<feature type="compositionally biased region" description="Basic and acidic residues" evidence="9">
    <location>
        <begin position="1536"/>
        <end position="1546"/>
    </location>
</feature>
<dbReference type="CDD" id="cd03232">
    <property type="entry name" value="ABCG_PDR_domain2"/>
    <property type="match status" value="1"/>
</dbReference>
<dbReference type="SUPFAM" id="SSF52540">
    <property type="entry name" value="P-loop containing nucleoside triphosphate hydrolases"/>
    <property type="match status" value="2"/>
</dbReference>
<name>A0A6A5Q9F4_AMPQU</name>
<dbReference type="GO" id="GO:0005524">
    <property type="term" value="F:ATP binding"/>
    <property type="evidence" value="ECO:0007669"/>
    <property type="project" value="UniProtKB-KW"/>
</dbReference>
<gene>
    <name evidence="12" type="ORF">BDU57DRAFT_101379</name>
</gene>
<protein>
    <submittedName>
        <fullName evidence="12">ABC-2 type transporter-domain-containing protein</fullName>
    </submittedName>
</protein>
<dbReference type="SMART" id="SM00382">
    <property type="entry name" value="AAA"/>
    <property type="match status" value="2"/>
</dbReference>
<keyword evidence="8 10" id="KW-0472">Membrane</keyword>
<evidence type="ECO:0000313" key="13">
    <source>
        <dbReference type="Proteomes" id="UP000800096"/>
    </source>
</evidence>
<dbReference type="CDD" id="cd03233">
    <property type="entry name" value="ABCG_PDR_domain1"/>
    <property type="match status" value="1"/>
</dbReference>
<keyword evidence="6" id="KW-0067">ATP-binding</keyword>
<evidence type="ECO:0000256" key="7">
    <source>
        <dbReference type="ARBA" id="ARBA00022989"/>
    </source>
</evidence>
<evidence type="ECO:0000256" key="2">
    <source>
        <dbReference type="ARBA" id="ARBA00006012"/>
    </source>
</evidence>
<keyword evidence="13" id="KW-1185">Reference proteome</keyword>
<dbReference type="InterPro" id="IPR003593">
    <property type="entry name" value="AAA+_ATPase"/>
</dbReference>
<dbReference type="Pfam" id="PF00005">
    <property type="entry name" value="ABC_tran"/>
    <property type="match status" value="2"/>
</dbReference>
<dbReference type="InterPro" id="IPR017871">
    <property type="entry name" value="ABC_transporter-like_CS"/>
</dbReference>
<feature type="domain" description="ABC transporter" evidence="11">
    <location>
        <begin position="877"/>
        <end position="1119"/>
    </location>
</feature>
<feature type="transmembrane region" description="Helical" evidence="10">
    <location>
        <begin position="1256"/>
        <end position="1277"/>
    </location>
</feature>
<dbReference type="PROSITE" id="PS50893">
    <property type="entry name" value="ABC_TRANSPORTER_2"/>
    <property type="match status" value="2"/>
</dbReference>
<dbReference type="InterPro" id="IPR003439">
    <property type="entry name" value="ABC_transporter-like_ATP-bd"/>
</dbReference>
<dbReference type="PROSITE" id="PS00211">
    <property type="entry name" value="ABC_TRANSPORTER_1"/>
    <property type="match status" value="1"/>
</dbReference>
<feature type="transmembrane region" description="Helical" evidence="10">
    <location>
        <begin position="687"/>
        <end position="709"/>
    </location>
</feature>
<evidence type="ECO:0000256" key="9">
    <source>
        <dbReference type="SAM" id="MobiDB-lite"/>
    </source>
</evidence>
<feature type="transmembrane region" description="Helical" evidence="10">
    <location>
        <begin position="1297"/>
        <end position="1323"/>
    </location>
</feature>
<reference evidence="12" key="1">
    <citation type="journal article" date="2020" name="Stud. Mycol.">
        <title>101 Dothideomycetes genomes: a test case for predicting lifestyles and emergence of pathogens.</title>
        <authorList>
            <person name="Haridas S."/>
            <person name="Albert R."/>
            <person name="Binder M."/>
            <person name="Bloem J."/>
            <person name="Labutti K."/>
            <person name="Salamov A."/>
            <person name="Andreopoulos B."/>
            <person name="Baker S."/>
            <person name="Barry K."/>
            <person name="Bills G."/>
            <person name="Bluhm B."/>
            <person name="Cannon C."/>
            <person name="Castanera R."/>
            <person name="Culley D."/>
            <person name="Daum C."/>
            <person name="Ezra D."/>
            <person name="Gonzalez J."/>
            <person name="Henrissat B."/>
            <person name="Kuo A."/>
            <person name="Liang C."/>
            <person name="Lipzen A."/>
            <person name="Lutzoni F."/>
            <person name="Magnuson J."/>
            <person name="Mondo S."/>
            <person name="Nolan M."/>
            <person name="Ohm R."/>
            <person name="Pangilinan J."/>
            <person name="Park H.-J."/>
            <person name="Ramirez L."/>
            <person name="Alfaro M."/>
            <person name="Sun H."/>
            <person name="Tritt A."/>
            <person name="Yoshinaga Y."/>
            <person name="Zwiers L.-H."/>
            <person name="Turgeon B."/>
            <person name="Goodwin S."/>
            <person name="Spatafora J."/>
            <person name="Crous P."/>
            <person name="Grigoriev I."/>
        </authorList>
    </citation>
    <scope>NUCLEOTIDE SEQUENCE</scope>
    <source>
        <strain evidence="12">HMLAC05119</strain>
    </source>
</reference>
<evidence type="ECO:0000259" key="11">
    <source>
        <dbReference type="PROSITE" id="PS50893"/>
    </source>
</evidence>
<keyword evidence="5" id="KW-0547">Nucleotide-binding</keyword>
<dbReference type="Pfam" id="PF01061">
    <property type="entry name" value="ABC2_membrane"/>
    <property type="match status" value="2"/>
</dbReference>
<feature type="compositionally biased region" description="Polar residues" evidence="9">
    <location>
        <begin position="103"/>
        <end position="115"/>
    </location>
</feature>
<dbReference type="PANTHER" id="PTHR19241">
    <property type="entry name" value="ATP-BINDING CASSETTE TRANSPORTER"/>
    <property type="match status" value="1"/>
</dbReference>
<feature type="transmembrane region" description="Helical" evidence="10">
    <location>
        <begin position="1495"/>
        <end position="1515"/>
    </location>
</feature>
<dbReference type="InterPro" id="IPR027417">
    <property type="entry name" value="P-loop_NTPase"/>
</dbReference>
<dbReference type="Pfam" id="PF14510">
    <property type="entry name" value="ABC_trans_N"/>
    <property type="match status" value="1"/>
</dbReference>
<dbReference type="InterPro" id="IPR013525">
    <property type="entry name" value="ABC2_TM"/>
</dbReference>
<evidence type="ECO:0000256" key="10">
    <source>
        <dbReference type="SAM" id="Phobius"/>
    </source>
</evidence>
<dbReference type="InterPro" id="IPR010929">
    <property type="entry name" value="PDR_CDR_ABC"/>
</dbReference>
<feature type="transmembrane region" description="Helical" evidence="10">
    <location>
        <begin position="624"/>
        <end position="647"/>
    </location>
</feature>
<feature type="transmembrane region" description="Helical" evidence="10">
    <location>
        <begin position="1223"/>
        <end position="1244"/>
    </location>
</feature>
<dbReference type="InterPro" id="IPR029481">
    <property type="entry name" value="ABC_trans_N"/>
</dbReference>
<feature type="domain" description="ABC transporter" evidence="11">
    <location>
        <begin position="183"/>
        <end position="437"/>
    </location>
</feature>
<evidence type="ECO:0000256" key="5">
    <source>
        <dbReference type="ARBA" id="ARBA00022741"/>
    </source>
</evidence>
<dbReference type="GO" id="GO:0016020">
    <property type="term" value="C:membrane"/>
    <property type="evidence" value="ECO:0007669"/>
    <property type="project" value="UniProtKB-SubCell"/>
</dbReference>
<dbReference type="Pfam" id="PF19055">
    <property type="entry name" value="ABC2_membrane_7"/>
    <property type="match status" value="1"/>
</dbReference>
<dbReference type="Proteomes" id="UP000800096">
    <property type="component" value="Unassembled WGS sequence"/>
</dbReference>
<dbReference type="InterPro" id="IPR043926">
    <property type="entry name" value="ABCG_dom"/>
</dbReference>
<feature type="transmembrane region" description="Helical" evidence="10">
    <location>
        <begin position="582"/>
        <end position="604"/>
    </location>
</feature>
<feature type="region of interest" description="Disordered" evidence="9">
    <location>
        <begin position="103"/>
        <end position="123"/>
    </location>
</feature>
<feature type="compositionally biased region" description="Polar residues" evidence="9">
    <location>
        <begin position="14"/>
        <end position="23"/>
    </location>
</feature>
<organism evidence="12 13">
    <name type="scientific">Ampelomyces quisqualis</name>
    <name type="common">Powdery mildew agent</name>
    <dbReference type="NCBI Taxonomy" id="50730"/>
    <lineage>
        <taxon>Eukaryota</taxon>
        <taxon>Fungi</taxon>
        <taxon>Dikarya</taxon>
        <taxon>Ascomycota</taxon>
        <taxon>Pezizomycotina</taxon>
        <taxon>Dothideomycetes</taxon>
        <taxon>Pleosporomycetidae</taxon>
        <taxon>Pleosporales</taxon>
        <taxon>Pleosporineae</taxon>
        <taxon>Phaeosphaeriaceae</taxon>
        <taxon>Ampelomyces</taxon>
    </lineage>
</organism>
<dbReference type="OrthoDB" id="245989at2759"/>